<gene>
    <name evidence="1" type="ORF">EVAR_6442_1</name>
</gene>
<dbReference type="EMBL" id="BGZK01000013">
    <property type="protein sequence ID" value="GBP04180.1"/>
    <property type="molecule type" value="Genomic_DNA"/>
</dbReference>
<evidence type="ECO:0000313" key="1">
    <source>
        <dbReference type="EMBL" id="GBP04180.1"/>
    </source>
</evidence>
<proteinExistence type="predicted"/>
<organism evidence="1 2">
    <name type="scientific">Eumeta variegata</name>
    <name type="common">Bagworm moth</name>
    <name type="synonym">Eumeta japonica</name>
    <dbReference type="NCBI Taxonomy" id="151549"/>
    <lineage>
        <taxon>Eukaryota</taxon>
        <taxon>Metazoa</taxon>
        <taxon>Ecdysozoa</taxon>
        <taxon>Arthropoda</taxon>
        <taxon>Hexapoda</taxon>
        <taxon>Insecta</taxon>
        <taxon>Pterygota</taxon>
        <taxon>Neoptera</taxon>
        <taxon>Endopterygota</taxon>
        <taxon>Lepidoptera</taxon>
        <taxon>Glossata</taxon>
        <taxon>Ditrysia</taxon>
        <taxon>Tineoidea</taxon>
        <taxon>Psychidae</taxon>
        <taxon>Oiketicinae</taxon>
        <taxon>Eumeta</taxon>
    </lineage>
</organism>
<protein>
    <submittedName>
        <fullName evidence="1">Uncharacterized protein</fullName>
    </submittedName>
</protein>
<evidence type="ECO:0000313" key="2">
    <source>
        <dbReference type="Proteomes" id="UP000299102"/>
    </source>
</evidence>
<comment type="caution">
    <text evidence="1">The sequence shown here is derived from an EMBL/GenBank/DDBJ whole genome shotgun (WGS) entry which is preliminary data.</text>
</comment>
<keyword evidence="2" id="KW-1185">Reference proteome</keyword>
<dbReference type="AlphaFoldDB" id="A0A4C1SSJ2"/>
<name>A0A4C1SSJ2_EUMVA</name>
<reference evidence="1 2" key="1">
    <citation type="journal article" date="2019" name="Commun. Biol.">
        <title>The bagworm genome reveals a unique fibroin gene that provides high tensile strength.</title>
        <authorList>
            <person name="Kono N."/>
            <person name="Nakamura H."/>
            <person name="Ohtoshi R."/>
            <person name="Tomita M."/>
            <person name="Numata K."/>
            <person name="Arakawa K."/>
        </authorList>
    </citation>
    <scope>NUCLEOTIDE SEQUENCE [LARGE SCALE GENOMIC DNA]</scope>
</reference>
<sequence length="122" mass="13896">MKGKRVDAGRSEVMVGEDEFDLIPYNSTNVRSTQLYCAVKPFRVTFRRETYGTRAPGPGPFASRRRITAERRFHRGLIARNISRLRDLYRFSRDPPLKNIMAPPAELAYSPPPLHCDGGNCL</sequence>
<accession>A0A4C1SSJ2</accession>
<dbReference type="Proteomes" id="UP000299102">
    <property type="component" value="Unassembled WGS sequence"/>
</dbReference>